<dbReference type="Pfam" id="PF09982">
    <property type="entry name" value="LpxR"/>
    <property type="match status" value="1"/>
</dbReference>
<dbReference type="Gene3D" id="2.40.128.140">
    <property type="entry name" value="Outer membrane protein"/>
    <property type="match status" value="1"/>
</dbReference>
<evidence type="ECO:0000313" key="2">
    <source>
        <dbReference type="EMBL" id="MFD2173617.1"/>
    </source>
</evidence>
<gene>
    <name evidence="2" type="ORF">ACFSM0_05900</name>
</gene>
<dbReference type="InterPro" id="IPR037107">
    <property type="entry name" value="Put_OMP_sf"/>
</dbReference>
<comment type="caution">
    <text evidence="2">The sequence shown here is derived from an EMBL/GenBank/DDBJ whole genome shotgun (WGS) entry which is preliminary data.</text>
</comment>
<reference evidence="3" key="1">
    <citation type="journal article" date="2019" name="Int. J. Syst. Evol. Microbiol.">
        <title>The Global Catalogue of Microorganisms (GCM) 10K type strain sequencing project: providing services to taxonomists for standard genome sequencing and annotation.</title>
        <authorList>
            <consortium name="The Broad Institute Genomics Platform"/>
            <consortium name="The Broad Institute Genome Sequencing Center for Infectious Disease"/>
            <person name="Wu L."/>
            <person name="Ma J."/>
        </authorList>
    </citation>
    <scope>NUCLEOTIDE SEQUENCE [LARGE SCALE GENOMIC DNA]</scope>
    <source>
        <strain evidence="3">CCUG 55131</strain>
    </source>
</reference>
<evidence type="ECO:0000256" key="1">
    <source>
        <dbReference type="SAM" id="SignalP"/>
    </source>
</evidence>
<dbReference type="InterPro" id="IPR018707">
    <property type="entry name" value="LpxR"/>
</dbReference>
<keyword evidence="1" id="KW-0732">Signal</keyword>
<name>A0ABW5A5S8_9RHOB</name>
<protein>
    <submittedName>
        <fullName evidence="2">Lipid A-modifier LpxR family protein</fullName>
    </submittedName>
</protein>
<dbReference type="RefSeq" id="WP_377388276.1">
    <property type="nucleotide sequence ID" value="NZ_JBHUIX010000005.1"/>
</dbReference>
<dbReference type="Proteomes" id="UP001597413">
    <property type="component" value="Unassembled WGS sequence"/>
</dbReference>
<accession>A0ABW5A5S8</accession>
<organism evidence="2 3">
    <name type="scientific">Rhodobacter lacus</name>
    <dbReference type="NCBI Taxonomy" id="1641972"/>
    <lineage>
        <taxon>Bacteria</taxon>
        <taxon>Pseudomonadati</taxon>
        <taxon>Pseudomonadota</taxon>
        <taxon>Alphaproteobacteria</taxon>
        <taxon>Rhodobacterales</taxon>
        <taxon>Rhodobacter group</taxon>
        <taxon>Rhodobacter</taxon>
    </lineage>
</organism>
<proteinExistence type="predicted"/>
<keyword evidence="3" id="KW-1185">Reference proteome</keyword>
<evidence type="ECO:0000313" key="3">
    <source>
        <dbReference type="Proteomes" id="UP001597413"/>
    </source>
</evidence>
<feature type="chain" id="PRO_5046165668" evidence="1">
    <location>
        <begin position="28"/>
        <end position="311"/>
    </location>
</feature>
<sequence>MRVLARFARGLAAATLALGLGGLPAMAEPGARITLGYGHFFDNDVFGDGKDRWQTGAYSFSVLRGPRWAGTLPARPFEIFEYRLGGAVVAPARLRAPAPWDRRYVAKATAMVQTYFAPRPELEASLGLGLVWTGPANRISEMQEWLHRVVSEPRPVVAQDQFPNHLYPVFAAELARPYDLGGAELRPFAEGRAGDESFVRVGADLAFGARERGALWLRDDMTGQRYRGIAGAEPGGTSFVIGADIAHIFDSVYFPTAAGGDALASRKRLRLGVHSHLGDLGVFYGVTWLSKEFEGQPEGQAVGSLRFSKRF</sequence>
<feature type="signal peptide" evidence="1">
    <location>
        <begin position="1"/>
        <end position="27"/>
    </location>
</feature>
<dbReference type="EMBL" id="JBHUIX010000005">
    <property type="protein sequence ID" value="MFD2173617.1"/>
    <property type="molecule type" value="Genomic_DNA"/>
</dbReference>